<dbReference type="EC" id="4.2.2.29" evidence="7"/>
<keyword evidence="1 7" id="KW-1003">Cell membrane</keyword>
<dbReference type="PANTHER" id="PTHR30518">
    <property type="entry name" value="ENDOLYTIC MUREIN TRANSGLYCOSYLASE"/>
    <property type="match status" value="1"/>
</dbReference>
<dbReference type="InterPro" id="IPR003770">
    <property type="entry name" value="MLTG-like"/>
</dbReference>
<protein>
    <recommendedName>
        <fullName evidence="7">Endolytic murein transglycosylase</fullName>
        <ecNumber evidence="7">4.2.2.29</ecNumber>
    </recommendedName>
    <alternativeName>
        <fullName evidence="7">Peptidoglycan lytic transglycosylase</fullName>
    </alternativeName>
    <alternativeName>
        <fullName evidence="7">Peptidoglycan polymerization terminase</fullName>
    </alternativeName>
</protein>
<dbReference type="PATRIC" id="fig|1433126.3.peg.1507"/>
<dbReference type="Gene3D" id="3.30.1490.480">
    <property type="entry name" value="Endolytic murein transglycosylase"/>
    <property type="match status" value="1"/>
</dbReference>
<evidence type="ECO:0000256" key="4">
    <source>
        <dbReference type="ARBA" id="ARBA00023136"/>
    </source>
</evidence>
<dbReference type="GO" id="GO:0009252">
    <property type="term" value="P:peptidoglycan biosynthetic process"/>
    <property type="evidence" value="ECO:0007669"/>
    <property type="project" value="UniProtKB-UniRule"/>
</dbReference>
<proteinExistence type="inferred from homology"/>
<organism evidence="8 9">
    <name type="scientific">Mucinivorans hirudinis</name>
    <dbReference type="NCBI Taxonomy" id="1433126"/>
    <lineage>
        <taxon>Bacteria</taxon>
        <taxon>Pseudomonadati</taxon>
        <taxon>Bacteroidota</taxon>
        <taxon>Bacteroidia</taxon>
        <taxon>Bacteroidales</taxon>
        <taxon>Rikenellaceae</taxon>
        <taxon>Mucinivorans</taxon>
    </lineage>
</organism>
<dbReference type="GO" id="GO:0008932">
    <property type="term" value="F:lytic endotransglycosylase activity"/>
    <property type="evidence" value="ECO:0007669"/>
    <property type="project" value="UniProtKB-UniRule"/>
</dbReference>
<dbReference type="GO" id="GO:0071555">
    <property type="term" value="P:cell wall organization"/>
    <property type="evidence" value="ECO:0007669"/>
    <property type="project" value="UniProtKB-KW"/>
</dbReference>
<dbReference type="STRING" id="1433126.BN938_1523"/>
<keyword evidence="4 7" id="KW-0472">Membrane</keyword>
<keyword evidence="9" id="KW-1185">Reference proteome</keyword>
<comment type="function">
    <text evidence="7">Functions as a peptidoglycan terminase that cleaves nascent peptidoglycan strands endolytically to terminate their elongation.</text>
</comment>
<evidence type="ECO:0000313" key="9">
    <source>
        <dbReference type="Proteomes" id="UP000027616"/>
    </source>
</evidence>
<dbReference type="AlphaFoldDB" id="A0A060R878"/>
<evidence type="ECO:0000256" key="2">
    <source>
        <dbReference type="ARBA" id="ARBA00022692"/>
    </source>
</evidence>
<evidence type="ECO:0000313" key="8">
    <source>
        <dbReference type="EMBL" id="CDN31610.1"/>
    </source>
</evidence>
<dbReference type="Pfam" id="PF02618">
    <property type="entry name" value="YceG"/>
    <property type="match status" value="1"/>
</dbReference>
<keyword evidence="2 7" id="KW-0812">Transmembrane</keyword>
<evidence type="ECO:0000256" key="1">
    <source>
        <dbReference type="ARBA" id="ARBA00022475"/>
    </source>
</evidence>
<gene>
    <name evidence="7" type="primary">mltG</name>
    <name evidence="8" type="ORF">BN938_1523</name>
</gene>
<dbReference type="OrthoDB" id="9814591at2"/>
<keyword evidence="6 7" id="KW-0961">Cell wall biogenesis/degradation</keyword>
<accession>A0A060R878</accession>
<feature type="transmembrane region" description="Helical" evidence="7">
    <location>
        <begin position="12"/>
        <end position="33"/>
    </location>
</feature>
<dbReference type="EMBL" id="HG934468">
    <property type="protein sequence ID" value="CDN31610.1"/>
    <property type="molecule type" value="Genomic_DNA"/>
</dbReference>
<evidence type="ECO:0000256" key="5">
    <source>
        <dbReference type="ARBA" id="ARBA00023239"/>
    </source>
</evidence>
<dbReference type="KEGG" id="rbc:BN938_1523"/>
<dbReference type="NCBIfam" id="TIGR00247">
    <property type="entry name" value="endolytic transglycosylase MltG"/>
    <property type="match status" value="1"/>
</dbReference>
<reference evidence="8 9" key="1">
    <citation type="journal article" date="2015" name="Genome Announc.">
        <title>Complete Genome Sequence of the Novel Leech Symbiont Mucinivorans hirudinis M3T.</title>
        <authorList>
            <person name="Nelson M.C."/>
            <person name="Bomar L."/>
            <person name="Graf J."/>
        </authorList>
    </citation>
    <scope>NUCLEOTIDE SEQUENCE [LARGE SCALE GENOMIC DNA]</scope>
    <source>
        <strain evidence="9">M3</strain>
    </source>
</reference>
<dbReference type="eggNOG" id="COG1559">
    <property type="taxonomic scope" value="Bacteria"/>
</dbReference>
<evidence type="ECO:0000256" key="3">
    <source>
        <dbReference type="ARBA" id="ARBA00022989"/>
    </source>
</evidence>
<dbReference type="GO" id="GO:0005886">
    <property type="term" value="C:plasma membrane"/>
    <property type="evidence" value="ECO:0007669"/>
    <property type="project" value="UniProtKB-SubCell"/>
</dbReference>
<dbReference type="Gene3D" id="3.30.160.60">
    <property type="entry name" value="Classic Zinc Finger"/>
    <property type="match status" value="1"/>
</dbReference>
<keyword evidence="5 7" id="KW-0456">Lyase</keyword>
<dbReference type="PANTHER" id="PTHR30518:SF2">
    <property type="entry name" value="ENDOLYTIC MUREIN TRANSGLYCOSYLASE"/>
    <property type="match status" value="1"/>
</dbReference>
<keyword evidence="3 7" id="KW-1133">Transmembrane helix</keyword>
<dbReference type="CDD" id="cd08010">
    <property type="entry name" value="MltG_like"/>
    <property type="match status" value="1"/>
</dbReference>
<dbReference type="HAMAP" id="MF_02065">
    <property type="entry name" value="MltG"/>
    <property type="match status" value="1"/>
</dbReference>
<evidence type="ECO:0000256" key="6">
    <source>
        <dbReference type="ARBA" id="ARBA00023316"/>
    </source>
</evidence>
<sequence length="343" mass="38987">MKKRLKTSVKIVIGIIVCLAVAGGVVGGVWVWGEYKYRYDVAVVKSGNLKVYPNEGLEDVAYKLQNENIINNAALLLKFAASHEKTNVRVGNYELSGGTTYRSLLNTLTLGKQTPIKLTFNSFRTTERLLGAVARRVLADSAQLVDFFEKQSDFSKDNLISLFIPNTYEVYWTITPQEFYERMEQEYNRFWSRERLDKAQRLGFTPVQIATIASIVDSETNKVDEMSNVAGVYINRIRKRMPLQADPTVKFALGDFSIKRVLLKHLEVDSPYNTYKYQGLPPGAICMASIAAIDATLNYAGHDYYYFCAREDFSGYHSFARTLGEHNANAKRYQAELNRLKIK</sequence>
<dbReference type="Proteomes" id="UP000027616">
    <property type="component" value="Chromosome I"/>
</dbReference>
<comment type="catalytic activity">
    <reaction evidence="7">
        <text>a peptidoglycan chain = a peptidoglycan chain with N-acetyl-1,6-anhydromuramyl-[peptide] at the reducing end + a peptidoglycan chain with N-acetylglucosamine at the non-reducing end.</text>
        <dbReference type="EC" id="4.2.2.29"/>
    </reaction>
</comment>
<feature type="site" description="Important for catalytic activity" evidence="7">
    <location>
        <position position="219"/>
    </location>
</feature>
<comment type="similarity">
    <text evidence="7">Belongs to the transglycosylase MltG family.</text>
</comment>
<dbReference type="HOGENOM" id="CLU_025574_2_0_10"/>
<comment type="subcellular location">
    <subcellularLocation>
        <location evidence="7">Cell membrane</location>
        <topology evidence="7">Single-pass membrane protein</topology>
    </subcellularLocation>
</comment>
<evidence type="ECO:0000256" key="7">
    <source>
        <dbReference type="HAMAP-Rule" id="MF_02065"/>
    </source>
</evidence>
<name>A0A060R878_9BACT</name>